<dbReference type="EMBL" id="JAOPGA020000855">
    <property type="protein sequence ID" value="KAL0482447.1"/>
    <property type="molecule type" value="Genomic_DNA"/>
</dbReference>
<proteinExistence type="predicted"/>
<evidence type="ECO:0000259" key="2">
    <source>
        <dbReference type="PROSITE" id="PS50010"/>
    </source>
</evidence>
<evidence type="ECO:0000313" key="4">
    <source>
        <dbReference type="Proteomes" id="UP001431209"/>
    </source>
</evidence>
<dbReference type="GO" id="GO:0005085">
    <property type="term" value="F:guanyl-nucleotide exchange factor activity"/>
    <property type="evidence" value="ECO:0007669"/>
    <property type="project" value="InterPro"/>
</dbReference>
<gene>
    <name evidence="3" type="ORF">AKO1_013092</name>
</gene>
<protein>
    <recommendedName>
        <fullName evidence="2">DH domain-containing protein</fullName>
    </recommendedName>
</protein>
<dbReference type="PANTHER" id="PTHR12673:SF159">
    <property type="entry name" value="LD03170P"/>
    <property type="match status" value="1"/>
</dbReference>
<organism evidence="3 4">
    <name type="scientific">Acrasis kona</name>
    <dbReference type="NCBI Taxonomy" id="1008807"/>
    <lineage>
        <taxon>Eukaryota</taxon>
        <taxon>Discoba</taxon>
        <taxon>Heterolobosea</taxon>
        <taxon>Tetramitia</taxon>
        <taxon>Eutetramitia</taxon>
        <taxon>Acrasidae</taxon>
        <taxon>Acrasis</taxon>
    </lineage>
</organism>
<feature type="compositionally biased region" description="Low complexity" evidence="1">
    <location>
        <begin position="1"/>
        <end position="10"/>
    </location>
</feature>
<dbReference type="GO" id="GO:0005737">
    <property type="term" value="C:cytoplasm"/>
    <property type="evidence" value="ECO:0007669"/>
    <property type="project" value="TreeGrafter"/>
</dbReference>
<dbReference type="SUPFAM" id="SSF48065">
    <property type="entry name" value="DBL homology domain (DH-domain)"/>
    <property type="match status" value="1"/>
</dbReference>
<dbReference type="InterPro" id="IPR000219">
    <property type="entry name" value="DH_dom"/>
</dbReference>
<dbReference type="PROSITE" id="PS50010">
    <property type="entry name" value="DH_2"/>
    <property type="match status" value="1"/>
</dbReference>
<dbReference type="Gene3D" id="1.20.900.10">
    <property type="entry name" value="Dbl homology (DH) domain"/>
    <property type="match status" value="1"/>
</dbReference>
<evidence type="ECO:0000313" key="3">
    <source>
        <dbReference type="EMBL" id="KAL0482447.1"/>
    </source>
</evidence>
<reference evidence="3 4" key="1">
    <citation type="submission" date="2024-03" db="EMBL/GenBank/DDBJ databases">
        <title>The Acrasis kona genome and developmental transcriptomes reveal deep origins of eukaryotic multicellular pathways.</title>
        <authorList>
            <person name="Sheikh S."/>
            <person name="Fu C.-J."/>
            <person name="Brown M.W."/>
            <person name="Baldauf S.L."/>
        </authorList>
    </citation>
    <scope>NUCLEOTIDE SEQUENCE [LARGE SCALE GENOMIC DNA]</scope>
    <source>
        <strain evidence="3 4">ATCC MYA-3509</strain>
    </source>
</reference>
<dbReference type="InterPro" id="IPR035899">
    <property type="entry name" value="DBL_dom_sf"/>
</dbReference>
<dbReference type="SMART" id="SM00325">
    <property type="entry name" value="RhoGEF"/>
    <property type="match status" value="1"/>
</dbReference>
<feature type="domain" description="DH" evidence="2">
    <location>
        <begin position="109"/>
        <end position="307"/>
    </location>
</feature>
<dbReference type="Proteomes" id="UP001431209">
    <property type="component" value="Unassembled WGS sequence"/>
</dbReference>
<feature type="region of interest" description="Disordered" evidence="1">
    <location>
        <begin position="1"/>
        <end position="22"/>
    </location>
</feature>
<dbReference type="InterPro" id="IPR051092">
    <property type="entry name" value="FYVE_RhoGEF_PH"/>
</dbReference>
<dbReference type="InterPro" id="IPR011993">
    <property type="entry name" value="PH-like_dom_sf"/>
</dbReference>
<accession>A0AAW2YY71</accession>
<dbReference type="PANTHER" id="PTHR12673">
    <property type="entry name" value="FACIOGENITAL DYSPLASIA PROTEIN"/>
    <property type="match status" value="1"/>
</dbReference>
<dbReference type="Pfam" id="PF00621">
    <property type="entry name" value="RhoGEF"/>
    <property type="match status" value="1"/>
</dbReference>
<sequence>MSDTTSSIDTVDSEEEMAQPYEHGPCAEQTLDLPSLDCTRIMSCSPISGVDDCTLPATPMSPPRKTFPIIPILPLHKDRREYKIDGRISSETLRAEVEHLISNGVDVNTRVQLLKEILESEKNYVKNLDLLWKMYYQTLVEGHEDPFQKNKLDVPGRVTNAHKMFPPNLSTVMTLHQAFLRKLEDRYKLFDDESLYFLVIGDLIREMAPFFKVYVTYLSSFERSNMIIRRNRQNQQFDDWLDRRKKLPQSKGLDIGSLLIMPVQRLPRYQLLLKSLLEHTRPDHNDRSYLLESYDLISDITEFQNRRIKDTNNALSLAKLGSRLGRSELIQPSRRIILSGDIYVTGIRSKCTAHLFNDMLLIEKQTSSLSPIFSRKTCYEYHLVEAFISGGDVNALSINSQGSTVQLHFEDFNGKRKWVDAITNVLNELQESETEDTFKIPTSARGPVGTRERRRSLFSESMTNIKEKTMMWLTPRKSLRL</sequence>
<dbReference type="CDD" id="cd00160">
    <property type="entry name" value="RhoGEF"/>
    <property type="match status" value="1"/>
</dbReference>
<evidence type="ECO:0000256" key="1">
    <source>
        <dbReference type="SAM" id="MobiDB-lite"/>
    </source>
</evidence>
<dbReference type="AlphaFoldDB" id="A0AAW2YY71"/>
<keyword evidence="4" id="KW-1185">Reference proteome</keyword>
<dbReference type="SUPFAM" id="SSF50729">
    <property type="entry name" value="PH domain-like"/>
    <property type="match status" value="1"/>
</dbReference>
<comment type="caution">
    <text evidence="3">The sequence shown here is derived from an EMBL/GenBank/DDBJ whole genome shotgun (WGS) entry which is preliminary data.</text>
</comment>
<name>A0AAW2YY71_9EUKA</name>
<dbReference type="Gene3D" id="2.30.29.30">
    <property type="entry name" value="Pleckstrin-homology domain (PH domain)/Phosphotyrosine-binding domain (PTB)"/>
    <property type="match status" value="1"/>
</dbReference>